<evidence type="ECO:0000256" key="5">
    <source>
        <dbReference type="PIRSR" id="PIRSR000137-2"/>
    </source>
</evidence>
<dbReference type="GO" id="GO:0016614">
    <property type="term" value="F:oxidoreductase activity, acting on CH-OH group of donors"/>
    <property type="evidence" value="ECO:0007669"/>
    <property type="project" value="InterPro"/>
</dbReference>
<dbReference type="RefSeq" id="WP_079539194.1">
    <property type="nucleotide sequence ID" value="NZ_LT670844.1"/>
</dbReference>
<dbReference type="PIRSF" id="PIRSF000137">
    <property type="entry name" value="Alcohol_oxidase"/>
    <property type="match status" value="1"/>
</dbReference>
<sequence>MSDEQATHTTGFGERVRANQQKLTAELKPHYDFIVCGSGSSGSVVARRLAENADVSVLLLEAGGSDDVPAVMDASNWATNLGSERDWGFKAQPNSALHGRALSMSMGKVLGGGSSINVMYWVRGHKNDWNYFADEAGDAAWNYESVLNIYRRIEDWQGEPDPKYRGTGGLVYVRPSLPTSPIGPAIYEGARSAGIPSFENLNGRMMEGDGGCSLIERRIRDGRRLSVFRSYVFPYMDRPNLTVLTEAMVTRLTVEGKRATGVEVAHDGKVLRIGAGLEIVLSLGAINTPKVLMQSGIGNQAELQRLGIPLVRHLPGVGENFQDHPLLLGCVWEHQQPEAVAQKEQAMVFWKSDPSLDTPDMLCPMGEGLFVSPETAQFNPPENSWTFIPGIVRPKSRGHIRLTGPSPLDPVELTANHLGVPDDLKAMVRCVEFCREIANSAALRPFVKREVIPGGMKGKSLEAFVRDCVVTYWHQACTAKMGRDSMSVVDGKLNVYGIDNLRIADGSIMPRVTTGNTMAPCVVIGERAAEMLKISHRI</sequence>
<dbReference type="InterPro" id="IPR012132">
    <property type="entry name" value="GMC_OxRdtase"/>
</dbReference>
<evidence type="ECO:0000256" key="2">
    <source>
        <dbReference type="ARBA" id="ARBA00010790"/>
    </source>
</evidence>
<feature type="binding site" evidence="5">
    <location>
        <position position="506"/>
    </location>
    <ligand>
        <name>FAD</name>
        <dbReference type="ChEBI" id="CHEBI:57692"/>
    </ligand>
</feature>
<dbReference type="SUPFAM" id="SSF54373">
    <property type="entry name" value="FAD-linked reductases, C-terminal domain"/>
    <property type="match status" value="1"/>
</dbReference>
<organism evidence="9 10">
    <name type="scientific">Bradyrhizobium lablabi</name>
    <dbReference type="NCBI Taxonomy" id="722472"/>
    <lineage>
        <taxon>Bacteria</taxon>
        <taxon>Pseudomonadati</taxon>
        <taxon>Pseudomonadota</taxon>
        <taxon>Alphaproteobacteria</taxon>
        <taxon>Hyphomicrobiales</taxon>
        <taxon>Nitrobacteraceae</taxon>
        <taxon>Bradyrhizobium</taxon>
    </lineage>
</organism>
<dbReference type="AlphaFoldDB" id="A0A1M6S3U9"/>
<dbReference type="Proteomes" id="UP000189935">
    <property type="component" value="Chromosome I"/>
</dbReference>
<feature type="binding site" evidence="5">
    <location>
        <position position="472"/>
    </location>
    <ligand>
        <name>substrate</name>
    </ligand>
</feature>
<feature type="binding site" evidence="5">
    <location>
        <position position="109"/>
    </location>
    <ligand>
        <name>FAD</name>
        <dbReference type="ChEBI" id="CHEBI:57692"/>
    </ligand>
</feature>
<evidence type="ECO:0000313" key="9">
    <source>
        <dbReference type="EMBL" id="SHK39423.1"/>
    </source>
</evidence>
<dbReference type="EMBL" id="LT670844">
    <property type="protein sequence ID" value="SHK39423.1"/>
    <property type="molecule type" value="Genomic_DNA"/>
</dbReference>
<gene>
    <name evidence="9" type="ORF">SAMN05444159_3149</name>
</gene>
<evidence type="ECO:0000313" key="10">
    <source>
        <dbReference type="Proteomes" id="UP000189935"/>
    </source>
</evidence>
<dbReference type="InterPro" id="IPR000172">
    <property type="entry name" value="GMC_OxRdtase_N"/>
</dbReference>
<proteinExistence type="inferred from homology"/>
<dbReference type="Pfam" id="PF00732">
    <property type="entry name" value="GMC_oxred_N"/>
    <property type="match status" value="1"/>
</dbReference>
<name>A0A1M6S3U9_9BRAD</name>
<dbReference type="PROSITE" id="PS00623">
    <property type="entry name" value="GMC_OXRED_1"/>
    <property type="match status" value="1"/>
</dbReference>
<accession>A0A1M6S3U9</accession>
<evidence type="ECO:0000259" key="7">
    <source>
        <dbReference type="PROSITE" id="PS00623"/>
    </source>
</evidence>
<dbReference type="OrthoDB" id="9785276at2"/>
<dbReference type="InterPro" id="IPR007867">
    <property type="entry name" value="GMC_OxRtase_C"/>
</dbReference>
<protein>
    <submittedName>
        <fullName evidence="9">Choline dehydrogenase</fullName>
    </submittedName>
</protein>
<dbReference type="PROSITE" id="PS00624">
    <property type="entry name" value="GMC_OXRED_2"/>
    <property type="match status" value="1"/>
</dbReference>
<keyword evidence="4 5" id="KW-0274">FAD</keyword>
<evidence type="ECO:0000256" key="3">
    <source>
        <dbReference type="ARBA" id="ARBA00022630"/>
    </source>
</evidence>
<dbReference type="Gene3D" id="3.50.50.60">
    <property type="entry name" value="FAD/NAD(P)-binding domain"/>
    <property type="match status" value="1"/>
</dbReference>
<feature type="domain" description="Glucose-methanol-choline oxidoreductase N-terminal" evidence="8">
    <location>
        <begin position="284"/>
        <end position="298"/>
    </location>
</feature>
<evidence type="ECO:0000256" key="4">
    <source>
        <dbReference type="ARBA" id="ARBA00022827"/>
    </source>
</evidence>
<feature type="binding site" evidence="5">
    <location>
        <begin position="473"/>
        <end position="474"/>
    </location>
    <ligand>
        <name>FAD</name>
        <dbReference type="ChEBI" id="CHEBI:57692"/>
    </ligand>
</feature>
<dbReference type="GO" id="GO:0050660">
    <property type="term" value="F:flavin adenine dinucleotide binding"/>
    <property type="evidence" value="ECO:0007669"/>
    <property type="project" value="InterPro"/>
</dbReference>
<dbReference type="SUPFAM" id="SSF51905">
    <property type="entry name" value="FAD/NAD(P)-binding domain"/>
    <property type="match status" value="1"/>
</dbReference>
<keyword evidence="3 6" id="KW-0285">Flavoprotein</keyword>
<feature type="domain" description="Glucose-methanol-choline oxidoreductase N-terminal" evidence="7">
    <location>
        <begin position="107"/>
        <end position="130"/>
    </location>
</feature>
<dbReference type="Pfam" id="PF05199">
    <property type="entry name" value="GMC_oxred_C"/>
    <property type="match status" value="1"/>
</dbReference>
<comment type="similarity">
    <text evidence="2 6">Belongs to the GMC oxidoreductase family.</text>
</comment>
<dbReference type="PANTHER" id="PTHR11552:SF147">
    <property type="entry name" value="CHOLINE DEHYDROGENASE, MITOCHONDRIAL"/>
    <property type="match status" value="1"/>
</dbReference>
<dbReference type="PANTHER" id="PTHR11552">
    <property type="entry name" value="GLUCOSE-METHANOL-CHOLINE GMC OXIDOREDUCTASE"/>
    <property type="match status" value="1"/>
</dbReference>
<evidence type="ECO:0000256" key="6">
    <source>
        <dbReference type="RuleBase" id="RU003968"/>
    </source>
</evidence>
<evidence type="ECO:0000256" key="1">
    <source>
        <dbReference type="ARBA" id="ARBA00001974"/>
    </source>
</evidence>
<dbReference type="InterPro" id="IPR036188">
    <property type="entry name" value="FAD/NAD-bd_sf"/>
</dbReference>
<comment type="cofactor">
    <cofactor evidence="1 5">
        <name>FAD</name>
        <dbReference type="ChEBI" id="CHEBI:57692"/>
    </cofactor>
</comment>
<reference evidence="9 10" key="1">
    <citation type="submission" date="2016-11" db="EMBL/GenBank/DDBJ databases">
        <authorList>
            <person name="Jaros S."/>
            <person name="Januszkiewicz K."/>
            <person name="Wedrychowicz H."/>
        </authorList>
    </citation>
    <scope>NUCLEOTIDE SEQUENCE [LARGE SCALE GENOMIC DNA]</scope>
    <source>
        <strain evidence="9 10">GAS499</strain>
    </source>
</reference>
<feature type="binding site" evidence="5">
    <location>
        <position position="249"/>
    </location>
    <ligand>
        <name>FAD</name>
        <dbReference type="ChEBI" id="CHEBI:57692"/>
    </ligand>
</feature>
<evidence type="ECO:0000259" key="8">
    <source>
        <dbReference type="PROSITE" id="PS00624"/>
    </source>
</evidence>
<dbReference type="Gene3D" id="3.30.560.10">
    <property type="entry name" value="Glucose Oxidase, domain 3"/>
    <property type="match status" value="1"/>
</dbReference>